<organism evidence="1 2">
    <name type="scientific">Deinococcus multiflagellatus</name>
    <dbReference type="NCBI Taxonomy" id="1656887"/>
    <lineage>
        <taxon>Bacteria</taxon>
        <taxon>Thermotogati</taxon>
        <taxon>Deinococcota</taxon>
        <taxon>Deinococci</taxon>
        <taxon>Deinococcales</taxon>
        <taxon>Deinococcaceae</taxon>
        <taxon>Deinococcus</taxon>
    </lineage>
</organism>
<name>A0ABW1ZJH3_9DEIO</name>
<accession>A0ABW1ZJH3</accession>
<protein>
    <recommendedName>
        <fullName evidence="3">Nucleotidyltransferase family protein</fullName>
    </recommendedName>
</protein>
<dbReference type="EMBL" id="JBHSWB010000001">
    <property type="protein sequence ID" value="MFC6660599.1"/>
    <property type="molecule type" value="Genomic_DNA"/>
</dbReference>
<reference evidence="2" key="1">
    <citation type="journal article" date="2019" name="Int. J. Syst. Evol. Microbiol.">
        <title>The Global Catalogue of Microorganisms (GCM) 10K type strain sequencing project: providing services to taxonomists for standard genome sequencing and annotation.</title>
        <authorList>
            <consortium name="The Broad Institute Genomics Platform"/>
            <consortium name="The Broad Institute Genome Sequencing Center for Infectious Disease"/>
            <person name="Wu L."/>
            <person name="Ma J."/>
        </authorList>
    </citation>
    <scope>NUCLEOTIDE SEQUENCE [LARGE SCALE GENOMIC DNA]</scope>
    <source>
        <strain evidence="2">CCUG 63830</strain>
    </source>
</reference>
<evidence type="ECO:0000313" key="2">
    <source>
        <dbReference type="Proteomes" id="UP001596317"/>
    </source>
</evidence>
<dbReference type="Proteomes" id="UP001596317">
    <property type="component" value="Unassembled WGS sequence"/>
</dbReference>
<evidence type="ECO:0000313" key="1">
    <source>
        <dbReference type="EMBL" id="MFC6660599.1"/>
    </source>
</evidence>
<comment type="caution">
    <text evidence="1">The sequence shown here is derived from an EMBL/GenBank/DDBJ whole genome shotgun (WGS) entry which is preliminary data.</text>
</comment>
<dbReference type="RefSeq" id="WP_224606717.1">
    <property type="nucleotide sequence ID" value="NZ_JAIQXV010000004.1"/>
</dbReference>
<dbReference type="Gene3D" id="3.30.460.40">
    <property type="match status" value="1"/>
</dbReference>
<keyword evidence="2" id="KW-1185">Reference proteome</keyword>
<gene>
    <name evidence="1" type="ORF">ACFP90_09695</name>
</gene>
<proteinExistence type="predicted"/>
<evidence type="ECO:0008006" key="3">
    <source>
        <dbReference type="Google" id="ProtNLM"/>
    </source>
</evidence>
<sequence>MLPSFPAGFPAAEHDLKAALGDFLARGRPDGVFALAPGGPGSVPALADLDLPELHLDLLPEVPSAAQVQGLRALGYVPAQAPGEWTHPGGWRLVLCDHGSGWRAAQAALRDLLRADAGAVQTYRDVFLCQGRRAADEALAPVALAHHARTVGFTPAQQVADLFGPLDGLWLFAAGTALDLHLGRVARPHDDLDVVVDRAAQAQLPALLAGWRLDVPVDGVYQPYTGPLDAPLHQLHARHPNLRGVQMLDVLLSDLSGDLWRYRRDPRLTLPLHRARRLGPAGLPYLAPEAVLLFKAGAAGRDPRSKDEADFGRVAPTLDAEGRAWLRWALEETQPGHHWLAELG</sequence>